<keyword evidence="10" id="KW-1133">Transmembrane helix</keyword>
<evidence type="ECO:0000313" key="11">
    <source>
        <dbReference type="EMBL" id="QKG62891.1"/>
    </source>
</evidence>
<dbReference type="CDD" id="cd07017">
    <property type="entry name" value="S14_ClpP_2"/>
    <property type="match status" value="1"/>
</dbReference>
<evidence type="ECO:0000256" key="6">
    <source>
        <dbReference type="ARBA" id="ARBA00034021"/>
    </source>
</evidence>
<feature type="transmembrane region" description="Helical" evidence="10">
    <location>
        <begin position="91"/>
        <end position="112"/>
    </location>
</feature>
<dbReference type="GO" id="GO:0009570">
    <property type="term" value="C:chloroplast stroma"/>
    <property type="evidence" value="ECO:0007669"/>
    <property type="project" value="UniProtKB-SubCell"/>
</dbReference>
<keyword evidence="5 7" id="KW-0720">Serine protease</keyword>
<feature type="active site" evidence="7 8">
    <location>
        <position position="126"/>
    </location>
</feature>
<dbReference type="EMBL" id="MN933930">
    <property type="protein sequence ID" value="QKG62891.1"/>
    <property type="molecule type" value="Genomic_DNA"/>
</dbReference>
<evidence type="ECO:0000256" key="4">
    <source>
        <dbReference type="ARBA" id="ARBA00022801"/>
    </source>
</evidence>
<organism evidence="11">
    <name type="scientific">Oroxylum indicum</name>
    <name type="common">Midnight horror</name>
    <name type="synonym">Bignonia indica</name>
    <dbReference type="NCBI Taxonomy" id="83951"/>
    <lineage>
        <taxon>Eukaryota</taxon>
        <taxon>Viridiplantae</taxon>
        <taxon>Streptophyta</taxon>
        <taxon>Embryophyta</taxon>
        <taxon>Tracheophyta</taxon>
        <taxon>Spermatophyta</taxon>
        <taxon>Magnoliopsida</taxon>
        <taxon>eudicotyledons</taxon>
        <taxon>Gunneridae</taxon>
        <taxon>Pentapetalae</taxon>
        <taxon>asterids</taxon>
        <taxon>lamiids</taxon>
        <taxon>Lamiales</taxon>
        <taxon>Bignoniaceae</taxon>
        <taxon>Oroxyleae</taxon>
        <taxon>Oroxylum</taxon>
    </lineage>
</organism>
<gene>
    <name evidence="7 11" type="primary">clpP</name>
</gene>
<dbReference type="RefSeq" id="YP_009868484.1">
    <property type="nucleotide sequence ID" value="NC_049086.1"/>
</dbReference>
<dbReference type="EC" id="3.4.21.92" evidence="7"/>
<feature type="active site" description="Nucleophile" evidence="7">
    <location>
        <position position="101"/>
    </location>
</feature>
<evidence type="ECO:0000256" key="10">
    <source>
        <dbReference type="SAM" id="Phobius"/>
    </source>
</evidence>
<evidence type="ECO:0000256" key="5">
    <source>
        <dbReference type="ARBA" id="ARBA00022825"/>
    </source>
</evidence>
<evidence type="ECO:0000256" key="7">
    <source>
        <dbReference type="HAMAP-Rule" id="MF_00444"/>
    </source>
</evidence>
<comment type="similarity">
    <text evidence="1 7 9">Belongs to the peptidase S14 family.</text>
</comment>
<comment type="subcellular location">
    <subcellularLocation>
        <location evidence="7">Plastid</location>
        <location evidence="7">Chloroplast stroma</location>
    </subcellularLocation>
</comment>
<feature type="transmembrane region" description="Helical" evidence="10">
    <location>
        <begin position="63"/>
        <end position="85"/>
    </location>
</feature>
<dbReference type="GeneID" id="55760082"/>
<dbReference type="PRINTS" id="PR00127">
    <property type="entry name" value="CLPPROTEASEP"/>
</dbReference>
<reference evidence="11" key="1">
    <citation type="journal article" date="2020" name="Mitochondrial DNA Part B Resour">
        <title>The complete chloroplast genome sequence of Oroxylum indicum (L.) Kurz (Bignoniaceae) and its phylogenetic analysis.</title>
        <authorList>
            <person name="Jiang Y."/>
            <person name="Wang J."/>
            <person name="Qian J."/>
            <person name="Xu L."/>
            <person name="Duan B."/>
        </authorList>
    </citation>
    <scope>NUCLEOTIDE SEQUENCE</scope>
</reference>
<dbReference type="GO" id="GO:0006515">
    <property type="term" value="P:protein quality control for misfolded or incompletely synthesized proteins"/>
    <property type="evidence" value="ECO:0007669"/>
    <property type="project" value="TreeGrafter"/>
</dbReference>
<dbReference type="GO" id="GO:0004176">
    <property type="term" value="F:ATP-dependent peptidase activity"/>
    <property type="evidence" value="ECO:0007669"/>
    <property type="project" value="InterPro"/>
</dbReference>
<keyword evidence="3 7" id="KW-0645">Protease</keyword>
<dbReference type="GO" id="GO:0051117">
    <property type="term" value="F:ATPase binding"/>
    <property type="evidence" value="ECO:0007669"/>
    <property type="project" value="TreeGrafter"/>
</dbReference>
<dbReference type="GO" id="GO:0009368">
    <property type="term" value="C:endopeptidase Clp complex"/>
    <property type="evidence" value="ECO:0007669"/>
    <property type="project" value="TreeGrafter"/>
</dbReference>
<dbReference type="SUPFAM" id="SSF52096">
    <property type="entry name" value="ClpP/crotonase"/>
    <property type="match status" value="1"/>
</dbReference>
<dbReference type="Gene3D" id="3.90.226.10">
    <property type="entry name" value="2-enoyl-CoA Hydratase, Chain A, domain 1"/>
    <property type="match status" value="1"/>
</dbReference>
<dbReference type="Pfam" id="PF00574">
    <property type="entry name" value="CLP_protease"/>
    <property type="match status" value="1"/>
</dbReference>
<dbReference type="InterPro" id="IPR029045">
    <property type="entry name" value="ClpP/crotonase-like_dom_sf"/>
</dbReference>
<proteinExistence type="inferred from homology"/>
<dbReference type="HAMAP" id="MF_00444">
    <property type="entry name" value="ClpP"/>
    <property type="match status" value="1"/>
</dbReference>
<dbReference type="InterPro" id="IPR023562">
    <property type="entry name" value="ClpP/TepA"/>
</dbReference>
<dbReference type="AlphaFoldDB" id="A0A6M8PFV1"/>
<protein>
    <recommendedName>
        <fullName evidence="7 9">ATP-dependent Clp protease proteolytic subunit</fullName>
        <ecNumber evidence="7">3.4.21.92</ecNumber>
    </recommendedName>
    <alternativeName>
        <fullName evidence="7">Endopeptidase Clp</fullName>
    </alternativeName>
</protein>
<evidence type="ECO:0000256" key="9">
    <source>
        <dbReference type="RuleBase" id="RU003567"/>
    </source>
</evidence>
<comment type="subunit">
    <text evidence="7">Component of the chloroplastic Clp protease core complex.</text>
</comment>
<evidence type="ECO:0000256" key="1">
    <source>
        <dbReference type="ARBA" id="ARBA00007039"/>
    </source>
</evidence>
<accession>A0A6M8PFV1</accession>
<dbReference type="PROSITE" id="PS00382">
    <property type="entry name" value="CLP_PROTEASE_HIS"/>
    <property type="match status" value="1"/>
</dbReference>
<comment type="catalytic activity">
    <reaction evidence="6 7 8">
        <text>Hydrolysis of proteins to small peptides in the presence of ATP and magnesium. alpha-casein is the usual test substrate. In the absence of ATP, only oligopeptides shorter than five residues are hydrolyzed (such as succinyl-Leu-Tyr-|-NHMec, and Leu-Tyr-Leu-|-Tyr-Trp, in which cleavage of the -Tyr-|-Leu- and -Tyr-|-Trp bonds also occurs).</text>
        <dbReference type="EC" id="3.4.21.92"/>
    </reaction>
</comment>
<keyword evidence="4 7" id="KW-0378">Hydrolase</keyword>
<evidence type="ECO:0000256" key="3">
    <source>
        <dbReference type="ARBA" id="ARBA00022670"/>
    </source>
</evidence>
<keyword evidence="10" id="KW-0472">Membrane</keyword>
<sequence>MPVGVPKIAFHLPEEEEATWVDLYNRLYHQRILILGDEVNEETANQLIGLLVYFSLLDNTRDFFFFINSPGGSIIFGLGIFNIMQEVPPEVHTICAGIAASMASFLLIGGSFTKRIALPNAWVMIHQPASDLEECNTGDLVLDAGELLKLHNMIVKVYAQRTGKPFWIIYTDMERDVFMSATEALIYGIIDLIGIDLF</sequence>
<keyword evidence="11" id="KW-0150">Chloroplast</keyword>
<comment type="function">
    <text evidence="7">Cleaves peptides in various proteins in a process that requires ATP hydrolysis. Has a chymotrypsin-like activity. Plays a major role in the degradation of misfolded proteins.</text>
</comment>
<name>A0A6M8PFV1_OROIN</name>
<evidence type="ECO:0000256" key="2">
    <source>
        <dbReference type="ARBA" id="ARBA00022640"/>
    </source>
</evidence>
<keyword evidence="10" id="KW-0812">Transmembrane</keyword>
<dbReference type="InterPro" id="IPR033135">
    <property type="entry name" value="ClpP_His_AS"/>
</dbReference>
<evidence type="ECO:0000256" key="8">
    <source>
        <dbReference type="PROSITE-ProRule" id="PRU10086"/>
    </source>
</evidence>
<keyword evidence="2 11" id="KW-0934">Plastid</keyword>
<geneLocation type="chloroplast" evidence="11"/>
<dbReference type="PANTHER" id="PTHR10381:SF15">
    <property type="entry name" value="CHLOROPLASTIC ATP-DEPENDENT CLP PROTEASE PROTEOLYTIC SUBUNIT 1"/>
    <property type="match status" value="1"/>
</dbReference>
<dbReference type="InterPro" id="IPR001907">
    <property type="entry name" value="ClpP"/>
</dbReference>
<dbReference type="GO" id="GO:0004252">
    <property type="term" value="F:serine-type endopeptidase activity"/>
    <property type="evidence" value="ECO:0007669"/>
    <property type="project" value="UniProtKB-UniRule"/>
</dbReference>
<dbReference type="PANTHER" id="PTHR10381">
    <property type="entry name" value="ATP-DEPENDENT CLP PROTEASE PROTEOLYTIC SUBUNIT"/>
    <property type="match status" value="1"/>
</dbReference>